<reference evidence="2 3" key="1">
    <citation type="submission" date="2020-07" db="EMBL/GenBank/DDBJ databases">
        <title>Chryseobacterium sp.cx-624.</title>
        <authorList>
            <person name="Yang C."/>
        </authorList>
    </citation>
    <scope>NUCLEOTIDE SEQUENCE [LARGE SCALE GENOMIC DNA]</scope>
    <source>
        <strain evidence="3">cx-624</strain>
        <strain evidence="2">Cx-624</strain>
    </source>
</reference>
<proteinExistence type="predicted"/>
<dbReference type="KEGG" id="cbau:H1R16_10320"/>
<evidence type="ECO:0000313" key="4">
    <source>
        <dbReference type="Proteomes" id="UP000539710"/>
    </source>
</evidence>
<dbReference type="Proteomes" id="UP000515349">
    <property type="component" value="Chromosome"/>
</dbReference>
<name>A0A7D7R584_9FLAO</name>
<keyword evidence="4" id="KW-1185">Reference proteome</keyword>
<evidence type="ECO:0000313" key="2">
    <source>
        <dbReference type="EMBL" id="QMS98089.1"/>
    </source>
</evidence>
<dbReference type="EMBL" id="CP059472">
    <property type="protein sequence ID" value="QMS98089.1"/>
    <property type="molecule type" value="Genomic_DNA"/>
</dbReference>
<protein>
    <submittedName>
        <fullName evidence="2">Uncharacterized protein</fullName>
    </submittedName>
</protein>
<gene>
    <name evidence="2" type="ORF">H1R16_10320</name>
    <name evidence="1" type="ORF">H2507_05145</name>
</gene>
<evidence type="ECO:0000313" key="1">
    <source>
        <dbReference type="EMBL" id="MBA5246550.1"/>
    </source>
</evidence>
<dbReference type="Proteomes" id="UP000539710">
    <property type="component" value="Unassembled WGS sequence"/>
</dbReference>
<reference evidence="4" key="2">
    <citation type="submission" date="2020-07" db="EMBL/GenBank/DDBJ databases">
        <title>Flavobacterium sp. xlx-214.</title>
        <authorList>
            <person name="Yang C."/>
        </authorList>
    </citation>
    <scope>NUCLEOTIDE SEQUENCE [LARGE SCALE GENOMIC DNA]</scope>
    <source>
        <strain evidence="4">CX-624</strain>
    </source>
</reference>
<sequence length="85" mass="10499">MNRLEAFEDYFVSLYKKFGIARLDYDRELLLDDKDIHKMVFSSDDFNRDYNRLQSHCKKVYKLLKRRYHITVRKDFGDNYYVTVD</sequence>
<evidence type="ECO:0000313" key="3">
    <source>
        <dbReference type="Proteomes" id="UP000515349"/>
    </source>
</evidence>
<dbReference type="AlphaFoldDB" id="A0A7D7R584"/>
<dbReference type="RefSeq" id="WP_181886625.1">
    <property type="nucleotide sequence ID" value="NZ_CP059472.1"/>
</dbReference>
<organism evidence="2 3">
    <name type="scientific">Marnyiella aurantia</name>
    <dbReference type="NCBI Taxonomy" id="2758037"/>
    <lineage>
        <taxon>Bacteria</taxon>
        <taxon>Pseudomonadati</taxon>
        <taxon>Bacteroidota</taxon>
        <taxon>Flavobacteriia</taxon>
        <taxon>Flavobacteriales</taxon>
        <taxon>Weeksellaceae</taxon>
        <taxon>Marnyiella</taxon>
    </lineage>
</organism>
<accession>A0A7D7R584</accession>
<dbReference type="EMBL" id="JACEUX010000001">
    <property type="protein sequence ID" value="MBA5246550.1"/>
    <property type="molecule type" value="Genomic_DNA"/>
</dbReference>
<reference evidence="1" key="3">
    <citation type="submission" date="2020-07" db="EMBL/GenBank/DDBJ databases">
        <authorList>
            <person name="Yang C."/>
        </authorList>
    </citation>
    <scope>NUCLEOTIDE SEQUENCE</scope>
    <source>
        <strain evidence="1">Cx-624</strain>
    </source>
</reference>